<dbReference type="KEGG" id="pstg:E8M01_33805"/>
<keyword evidence="3" id="KW-1185">Reference proteome</keyword>
<evidence type="ECO:0000313" key="2">
    <source>
        <dbReference type="EMBL" id="QCI68775.1"/>
    </source>
</evidence>
<evidence type="ECO:0000313" key="3">
    <source>
        <dbReference type="Proteomes" id="UP000298781"/>
    </source>
</evidence>
<dbReference type="EMBL" id="CP039690">
    <property type="protein sequence ID" value="QCI68775.1"/>
    <property type="molecule type" value="Genomic_DNA"/>
</dbReference>
<accession>A0A4D7BDW4</accession>
<organism evidence="2 3">
    <name type="scientific">Phreatobacter stygius</name>
    <dbReference type="NCBI Taxonomy" id="1940610"/>
    <lineage>
        <taxon>Bacteria</taxon>
        <taxon>Pseudomonadati</taxon>
        <taxon>Pseudomonadota</taxon>
        <taxon>Alphaproteobacteria</taxon>
        <taxon>Hyphomicrobiales</taxon>
        <taxon>Phreatobacteraceae</taxon>
        <taxon>Phreatobacter</taxon>
    </lineage>
</organism>
<reference evidence="2 3" key="1">
    <citation type="submission" date="2019-04" db="EMBL/GenBank/DDBJ databases">
        <title>Phreatobacter aquaticus sp. nov.</title>
        <authorList>
            <person name="Choi A."/>
        </authorList>
    </citation>
    <scope>NUCLEOTIDE SEQUENCE [LARGE SCALE GENOMIC DNA]</scope>
    <source>
        <strain evidence="2 3">KCTC 52518</strain>
    </source>
</reference>
<proteinExistence type="predicted"/>
<name>A0A4D7BDW4_9HYPH</name>
<gene>
    <name evidence="2" type="ORF">E8M01_33805</name>
</gene>
<evidence type="ECO:0000256" key="1">
    <source>
        <dbReference type="SAM" id="MobiDB-lite"/>
    </source>
</evidence>
<feature type="region of interest" description="Disordered" evidence="1">
    <location>
        <begin position="19"/>
        <end position="40"/>
    </location>
</feature>
<feature type="compositionally biased region" description="Basic and acidic residues" evidence="1">
    <location>
        <begin position="31"/>
        <end position="40"/>
    </location>
</feature>
<dbReference type="AlphaFoldDB" id="A0A4D7BDW4"/>
<dbReference type="Proteomes" id="UP000298781">
    <property type="component" value="Chromosome"/>
</dbReference>
<protein>
    <submittedName>
        <fullName evidence="2">Uncharacterized protein</fullName>
    </submittedName>
</protein>
<sequence length="60" mass="6715">MKGRVANGEWRMANGEWGMMRRARKPSPAPSRERVAAERPGEGGCVNANCACRVELMRRI</sequence>